<evidence type="ECO:0000313" key="4">
    <source>
        <dbReference type="Proteomes" id="UP000002186"/>
    </source>
</evidence>
<dbReference type="STRING" id="85643.Tmz1t_0787"/>
<organism evidence="3 4">
    <name type="scientific">Thauera aminoaromatica</name>
    <dbReference type="NCBI Taxonomy" id="164330"/>
    <lineage>
        <taxon>Bacteria</taxon>
        <taxon>Pseudomonadati</taxon>
        <taxon>Pseudomonadota</taxon>
        <taxon>Betaproteobacteria</taxon>
        <taxon>Rhodocyclales</taxon>
        <taxon>Zoogloeaceae</taxon>
        <taxon>Thauera</taxon>
    </lineage>
</organism>
<accession>C4ZJ43</accession>
<dbReference type="Pfam" id="PF13466">
    <property type="entry name" value="STAS_2"/>
    <property type="match status" value="1"/>
</dbReference>
<evidence type="ECO:0000256" key="1">
    <source>
        <dbReference type="SAM" id="MobiDB-lite"/>
    </source>
</evidence>
<feature type="region of interest" description="Disordered" evidence="1">
    <location>
        <begin position="286"/>
        <end position="306"/>
    </location>
</feature>
<feature type="domain" description="MlaB-like STAS" evidence="2">
    <location>
        <begin position="321"/>
        <end position="394"/>
    </location>
</feature>
<dbReference type="InterPro" id="IPR036513">
    <property type="entry name" value="STAS_dom_sf"/>
</dbReference>
<dbReference type="Proteomes" id="UP000002186">
    <property type="component" value="Chromosome"/>
</dbReference>
<keyword evidence="4" id="KW-1185">Reference proteome</keyword>
<sequence>MGRPRHRNTDVALPFFGKKPVSPAPGAPRDARAGPGADALRDERPPPTELSALDFTGTDHGRALARVAGQVEVRECGSGIGAAFEEAAVLYANGSDDDALAVLEAAVGAEGGEGGEGAWLMLLDLYRLRGERQRFESRVLDYATRFERSPPPWEDLSRVAGKAAGTELPLVNLSGQLSAAAERQFAQLAKIARRSGGVRIDVAKVRGVDDAGCAVWRGLLAGLAAERLQVRLVNVRALADILSQAVSPGRAQARDTWLMLLELLQYAGDQARFEDVAVDYAVTFEESPPSWEGRGDAPTARAAQADEAQSTDPEAFAFEGELCGAANDTLRRLAAFAVERREVRIDCRRLRRLDFVCAGTLFNILATLQAQGKLVCLRDVNAMVAGLLRVMSVDKVAHVTLRH</sequence>
<name>C4ZJ43_THASP</name>
<dbReference type="EMBL" id="CP001281">
    <property type="protein sequence ID" value="ACK53556.1"/>
    <property type="molecule type" value="Genomic_DNA"/>
</dbReference>
<dbReference type="AlphaFoldDB" id="C4ZJ43"/>
<dbReference type="HOGENOM" id="CLU_047805_0_0_4"/>
<dbReference type="KEGG" id="tmz:Tmz1t_0787"/>
<protein>
    <submittedName>
        <fullName evidence="3">Sulfate transporter/antisigma-factor antagonist STAS</fullName>
    </submittedName>
</protein>
<evidence type="ECO:0000313" key="3">
    <source>
        <dbReference type="EMBL" id="ACK53556.1"/>
    </source>
</evidence>
<reference evidence="3 4" key="2">
    <citation type="journal article" date="2012" name="Stand. Genomic Sci.">
        <title>Complete genome sequence of Thauera aminoaromatica strain MZ1T.</title>
        <authorList>
            <person name="Jiang K."/>
            <person name="Sanseverino J."/>
            <person name="Chauhan A."/>
            <person name="Lucas S."/>
            <person name="Copeland A."/>
            <person name="Lapidus A."/>
            <person name="Del Rio T.G."/>
            <person name="Dalin E."/>
            <person name="Tice H."/>
            <person name="Bruce D."/>
            <person name="Goodwin L."/>
            <person name="Pitluck S."/>
            <person name="Sims D."/>
            <person name="Brettin T."/>
            <person name="Detter J.C."/>
            <person name="Han C."/>
            <person name="Chang Y.J."/>
            <person name="Larimer F."/>
            <person name="Land M."/>
            <person name="Hauser L."/>
            <person name="Kyrpides N.C."/>
            <person name="Mikhailova N."/>
            <person name="Moser S."/>
            <person name="Jegier P."/>
            <person name="Close D."/>
            <person name="Debruyn J.M."/>
            <person name="Wang Y."/>
            <person name="Layton A.C."/>
            <person name="Allen M.S."/>
            <person name="Sayler G.S."/>
        </authorList>
    </citation>
    <scope>NUCLEOTIDE SEQUENCE [LARGE SCALE GENOMIC DNA]</scope>
    <source>
        <strain evidence="3 4">MZ1T</strain>
    </source>
</reference>
<gene>
    <name evidence="3" type="ordered locus">Tmz1t_0787</name>
</gene>
<feature type="region of interest" description="Disordered" evidence="1">
    <location>
        <begin position="1"/>
        <end position="50"/>
    </location>
</feature>
<dbReference type="Gene3D" id="3.30.750.24">
    <property type="entry name" value="STAS domain"/>
    <property type="match status" value="1"/>
</dbReference>
<reference evidence="4" key="1">
    <citation type="submission" date="2009-05" db="EMBL/GenBank/DDBJ databases">
        <title>Complete sequence of chromosome of Thauera sp. MZ1T.</title>
        <authorList>
            <consortium name="US DOE Joint Genome Institute"/>
            <person name="Lucas S."/>
            <person name="Copeland A."/>
            <person name="Lapidus A."/>
            <person name="Glavina del Rio T."/>
            <person name="Dalin E."/>
            <person name="Tice H."/>
            <person name="Bruce D."/>
            <person name="Goodwin L."/>
            <person name="Pitluck S."/>
            <person name="Sims D."/>
            <person name="Brettin T."/>
            <person name="Detter J.C."/>
            <person name="Han C."/>
            <person name="Larimer F."/>
            <person name="Land M."/>
            <person name="Hauser L."/>
            <person name="Kyrpides N."/>
            <person name="Mikhailova N."/>
            <person name="Sayler G.S."/>
        </authorList>
    </citation>
    <scope>NUCLEOTIDE SEQUENCE [LARGE SCALE GENOMIC DNA]</scope>
    <source>
        <strain evidence="4">MZ1T</strain>
    </source>
</reference>
<proteinExistence type="predicted"/>
<dbReference type="eggNOG" id="COG1366">
    <property type="taxonomic scope" value="Bacteria"/>
</dbReference>
<dbReference type="InterPro" id="IPR058548">
    <property type="entry name" value="MlaB-like_STAS"/>
</dbReference>
<evidence type="ECO:0000259" key="2">
    <source>
        <dbReference type="Pfam" id="PF13466"/>
    </source>
</evidence>
<dbReference type="SUPFAM" id="SSF52091">
    <property type="entry name" value="SpoIIaa-like"/>
    <property type="match status" value="1"/>
</dbReference>